<evidence type="ECO:0000313" key="4">
    <source>
        <dbReference type="Proteomes" id="UP000177614"/>
    </source>
</evidence>
<proteinExistence type="predicted"/>
<evidence type="ECO:0000256" key="1">
    <source>
        <dbReference type="SAM" id="Coils"/>
    </source>
</evidence>
<dbReference type="InterPro" id="IPR002934">
    <property type="entry name" value="Polymerase_NTP_transf_dom"/>
</dbReference>
<dbReference type="InterPro" id="IPR043519">
    <property type="entry name" value="NT_sf"/>
</dbReference>
<dbReference type="CDD" id="cd05403">
    <property type="entry name" value="NT_KNTase_like"/>
    <property type="match status" value="1"/>
</dbReference>
<sequence length="320" mass="37240">MELHRNKLIAAFTPIAFFRAINGSYDMENVRKLTYKTTLTDQEWQELVSLYNQKFQEERKRNDEQKKKHAQLKEKFQEKITQLKKIAASIPEITDIFLVNSYALGSLKETSDIDLLVITKPDTMWWTRLKLTAALELAGIRRKPGNIEEQFCLSFFITENAMDMSKIAIDDDLYLHFWISSVQSLLNRSLSSWHEQNPWLKDIFPSFSMQDFTSPPVPAQLIVPPTTPTSSPPSSSHFLNSLVRPLMQWRHRMKQKQLGPEASIVVSDTMFKFHNLDRRQHYKEQTLQELERLLAQANSKACPERQSKGSKLGIELQLRI</sequence>
<organism evidence="3 4">
    <name type="scientific">Candidatus Abawacabacteria bacterium RBG_16_42_10</name>
    <dbReference type="NCBI Taxonomy" id="1817814"/>
    <lineage>
        <taxon>Bacteria</taxon>
        <taxon>Candidatus Abawacaibacteriota</taxon>
    </lineage>
</organism>
<dbReference type="EMBL" id="MEWR01000027">
    <property type="protein sequence ID" value="OGC81423.1"/>
    <property type="molecule type" value="Genomic_DNA"/>
</dbReference>
<accession>A0A1F4XK03</accession>
<gene>
    <name evidence="3" type="ORF">A2V81_04175</name>
</gene>
<feature type="domain" description="Polymerase nucleotidyl transferase" evidence="2">
    <location>
        <begin position="81"/>
        <end position="123"/>
    </location>
</feature>
<dbReference type="Pfam" id="PF01909">
    <property type="entry name" value="NTP_transf_2"/>
    <property type="match status" value="1"/>
</dbReference>
<comment type="caution">
    <text evidence="3">The sequence shown here is derived from an EMBL/GenBank/DDBJ whole genome shotgun (WGS) entry which is preliminary data.</text>
</comment>
<keyword evidence="1" id="KW-0175">Coiled coil</keyword>
<dbReference type="Gene3D" id="3.30.460.10">
    <property type="entry name" value="Beta Polymerase, domain 2"/>
    <property type="match status" value="1"/>
</dbReference>
<name>A0A1F4XK03_9BACT</name>
<dbReference type="STRING" id="1817814.A2V81_04175"/>
<dbReference type="SUPFAM" id="SSF81301">
    <property type="entry name" value="Nucleotidyltransferase"/>
    <property type="match status" value="1"/>
</dbReference>
<dbReference type="AlphaFoldDB" id="A0A1F4XK03"/>
<protein>
    <recommendedName>
        <fullName evidence="2">Polymerase nucleotidyl transferase domain-containing protein</fullName>
    </recommendedName>
</protein>
<dbReference type="Proteomes" id="UP000177614">
    <property type="component" value="Unassembled WGS sequence"/>
</dbReference>
<feature type="coiled-coil region" evidence="1">
    <location>
        <begin position="48"/>
        <end position="82"/>
    </location>
</feature>
<dbReference type="GO" id="GO:0016779">
    <property type="term" value="F:nucleotidyltransferase activity"/>
    <property type="evidence" value="ECO:0007669"/>
    <property type="project" value="InterPro"/>
</dbReference>
<evidence type="ECO:0000259" key="2">
    <source>
        <dbReference type="Pfam" id="PF01909"/>
    </source>
</evidence>
<reference evidence="3 4" key="1">
    <citation type="journal article" date="2016" name="Nat. Commun.">
        <title>Thousands of microbial genomes shed light on interconnected biogeochemical processes in an aquifer system.</title>
        <authorList>
            <person name="Anantharaman K."/>
            <person name="Brown C.T."/>
            <person name="Hug L.A."/>
            <person name="Sharon I."/>
            <person name="Castelle C.J."/>
            <person name="Probst A.J."/>
            <person name="Thomas B.C."/>
            <person name="Singh A."/>
            <person name="Wilkins M.J."/>
            <person name="Karaoz U."/>
            <person name="Brodie E.L."/>
            <person name="Williams K.H."/>
            <person name="Hubbard S.S."/>
            <person name="Banfield J.F."/>
        </authorList>
    </citation>
    <scope>NUCLEOTIDE SEQUENCE [LARGE SCALE GENOMIC DNA]</scope>
</reference>
<evidence type="ECO:0000313" key="3">
    <source>
        <dbReference type="EMBL" id="OGC81423.1"/>
    </source>
</evidence>